<organism evidence="1">
    <name type="scientific">marine sediment metagenome</name>
    <dbReference type="NCBI Taxonomy" id="412755"/>
    <lineage>
        <taxon>unclassified sequences</taxon>
        <taxon>metagenomes</taxon>
        <taxon>ecological metagenomes</taxon>
    </lineage>
</organism>
<dbReference type="EMBL" id="LAZR01011874">
    <property type="protein sequence ID" value="KKM56155.1"/>
    <property type="molecule type" value="Genomic_DNA"/>
</dbReference>
<protein>
    <submittedName>
        <fullName evidence="1">Uncharacterized protein</fullName>
    </submittedName>
</protein>
<dbReference type="AlphaFoldDB" id="A0A0F9IPX6"/>
<proteinExistence type="predicted"/>
<reference evidence="1" key="1">
    <citation type="journal article" date="2015" name="Nature">
        <title>Complex archaea that bridge the gap between prokaryotes and eukaryotes.</title>
        <authorList>
            <person name="Spang A."/>
            <person name="Saw J.H."/>
            <person name="Jorgensen S.L."/>
            <person name="Zaremba-Niedzwiedzka K."/>
            <person name="Martijn J."/>
            <person name="Lind A.E."/>
            <person name="van Eijk R."/>
            <person name="Schleper C."/>
            <person name="Guy L."/>
            <person name="Ettema T.J."/>
        </authorList>
    </citation>
    <scope>NUCLEOTIDE SEQUENCE</scope>
</reference>
<name>A0A0F9IPX6_9ZZZZ</name>
<sequence length="77" mass="8361">MTEKWTTIVVDHIMDFGHDTRQFIITTEDGDEIARTSGPDLLEAAEDALSALKSEGYTEYDSVVQDLVSAIAKGKGG</sequence>
<comment type="caution">
    <text evidence="1">The sequence shown here is derived from an EMBL/GenBank/DDBJ whole genome shotgun (WGS) entry which is preliminary data.</text>
</comment>
<evidence type="ECO:0000313" key="1">
    <source>
        <dbReference type="EMBL" id="KKM56155.1"/>
    </source>
</evidence>
<accession>A0A0F9IPX6</accession>
<gene>
    <name evidence="1" type="ORF">LCGC14_1552030</name>
</gene>